<dbReference type="NCBIfam" id="TIGR01640">
    <property type="entry name" value="F_box_assoc_1"/>
    <property type="match status" value="1"/>
</dbReference>
<dbReference type="RefSeq" id="XP_024313497.1">
    <property type="nucleotide sequence ID" value="XM_024457729.1"/>
</dbReference>
<dbReference type="EnsemblPlants" id="PNT75367">
    <property type="protein sequence ID" value="PNT75367"/>
    <property type="gene ID" value="BRADI_1g31000v3"/>
</dbReference>
<evidence type="ECO:0000313" key="4">
    <source>
        <dbReference type="Proteomes" id="UP000008810"/>
    </source>
</evidence>
<dbReference type="EnsemblPlants" id="PNT75368">
    <property type="protein sequence ID" value="PNT75368"/>
    <property type="gene ID" value="BRADI_1g31000v3"/>
</dbReference>
<dbReference type="EMBL" id="CM000880">
    <property type="protein sequence ID" value="KQK16847.1"/>
    <property type="molecule type" value="Genomic_DNA"/>
</dbReference>
<dbReference type="EMBL" id="CM000880">
    <property type="protein sequence ID" value="PNT75369.1"/>
    <property type="molecule type" value="Genomic_DNA"/>
</dbReference>
<dbReference type="Gramene" id="PNT75368">
    <property type="protein sequence ID" value="PNT75368"/>
    <property type="gene ID" value="BRADI_1g31000v3"/>
</dbReference>
<dbReference type="InterPro" id="IPR013187">
    <property type="entry name" value="F-box-assoc_dom_typ3"/>
</dbReference>
<dbReference type="Pfam" id="PF08268">
    <property type="entry name" value="FBA_3"/>
    <property type="match status" value="1"/>
</dbReference>
<dbReference type="Proteomes" id="UP000008810">
    <property type="component" value="Chromosome 1"/>
</dbReference>
<dbReference type="OrthoDB" id="1306079at2759"/>
<dbReference type="InterPro" id="IPR036047">
    <property type="entry name" value="F-box-like_dom_sf"/>
</dbReference>
<dbReference type="SUPFAM" id="SSF81383">
    <property type="entry name" value="F-box domain"/>
    <property type="match status" value="1"/>
</dbReference>
<dbReference type="InterPro" id="IPR050233">
    <property type="entry name" value="A_thaliana_F-box"/>
</dbReference>
<dbReference type="Gramene" id="PNT75366">
    <property type="protein sequence ID" value="PNT75366"/>
    <property type="gene ID" value="BRADI_1g31000v3"/>
</dbReference>
<dbReference type="ExpressionAtlas" id="A0A0Q3H1M9">
    <property type="expression patterns" value="baseline and differential"/>
</dbReference>
<dbReference type="AlphaFoldDB" id="A0A0Q3H1M9"/>
<sequence length="397" mass="45375">MPDRRSMTKLDDLPEDLIIDKILILLLAKDIGRCRTVRKSWGSATSTPKFMLDHHRRQPSLPIIDGQPSRFVALRCGMGTKVSDEQLWPIPTNSNKASDKFHLHTTCDDGLVIVSQGPRFYICCNPAIHKHAPLPLHCPHDILGLYRHNATGEYRVLWCTRYTSNAETLFIHTVGANESRSVTVRSPTAPSSSPSLEQALHEGLPWNYSNCSPVHLHGGLHWLSHNTNKSIPRRGDIIVFDTTAESFRWMRGPVRSGLLGNMPFEMEGKLALWSGNSYQCTTAMDVWVMQDYDAEIWALKYRIDVSTVEASRQLHLATLEKKKKTSRDLRVKMIHNMVVLNDHELLIQFNYNHVLRCDIGGKFLEMVNIGKRQYCMKLTQHRLKESIIPVLFDEMQE</sequence>
<evidence type="ECO:0000313" key="3">
    <source>
        <dbReference type="EnsemblPlants" id="KQK16847"/>
    </source>
</evidence>
<dbReference type="EnsemblPlants" id="PNT75369">
    <property type="protein sequence ID" value="PNT75369"/>
    <property type="gene ID" value="BRADI_1g31000v3"/>
</dbReference>
<reference evidence="3" key="3">
    <citation type="submission" date="2018-08" db="UniProtKB">
        <authorList>
            <consortium name="EnsemblPlants"/>
        </authorList>
    </citation>
    <scope>IDENTIFICATION</scope>
    <source>
        <strain evidence="3">cv. Bd21</strain>
    </source>
</reference>
<dbReference type="Gramene" id="PNT75367">
    <property type="protein sequence ID" value="PNT75367"/>
    <property type="gene ID" value="BRADI_1g31000v3"/>
</dbReference>
<dbReference type="EMBL" id="CM000880">
    <property type="protein sequence ID" value="PNT75370.1"/>
    <property type="molecule type" value="Genomic_DNA"/>
</dbReference>
<dbReference type="PANTHER" id="PTHR47993">
    <property type="entry name" value="OS09G0372900 PROTEIN-RELATED"/>
    <property type="match status" value="1"/>
</dbReference>
<feature type="domain" description="F-box associated beta-propeller type 3" evidence="1">
    <location>
        <begin position="100"/>
        <end position="300"/>
    </location>
</feature>
<evidence type="ECO:0000259" key="1">
    <source>
        <dbReference type="Pfam" id="PF08268"/>
    </source>
</evidence>
<dbReference type="EnsemblPlants" id="PNT75370">
    <property type="protein sequence ID" value="PNT75370"/>
    <property type="gene ID" value="BRADI_1g31000v3"/>
</dbReference>
<protein>
    <recommendedName>
        <fullName evidence="1">F-box associated beta-propeller type 3 domain-containing protein</fullName>
    </recommendedName>
</protein>
<dbReference type="EnsemblPlants" id="KQK16847">
    <property type="protein sequence ID" value="KQK16847"/>
    <property type="gene ID" value="BRADI_1g31000v3"/>
</dbReference>
<dbReference type="Gramene" id="KQK16847">
    <property type="protein sequence ID" value="KQK16847"/>
    <property type="gene ID" value="BRADI_1g31000v3"/>
</dbReference>
<reference evidence="2" key="2">
    <citation type="submission" date="2017-06" db="EMBL/GenBank/DDBJ databases">
        <title>WGS assembly of Brachypodium distachyon.</title>
        <authorList>
            <consortium name="The International Brachypodium Initiative"/>
            <person name="Lucas S."/>
            <person name="Harmon-Smith M."/>
            <person name="Lail K."/>
            <person name="Tice H."/>
            <person name="Grimwood J."/>
            <person name="Bruce D."/>
            <person name="Barry K."/>
            <person name="Shu S."/>
            <person name="Lindquist E."/>
            <person name="Wang M."/>
            <person name="Pitluck S."/>
            <person name="Vogel J.P."/>
            <person name="Garvin D.F."/>
            <person name="Mockler T.C."/>
            <person name="Schmutz J."/>
            <person name="Rokhsar D."/>
            <person name="Bevan M.W."/>
        </authorList>
    </citation>
    <scope>NUCLEOTIDE SEQUENCE</scope>
    <source>
        <strain evidence="2">Bd21</strain>
    </source>
</reference>
<dbReference type="RefSeq" id="XP_010240004.1">
    <property type="nucleotide sequence ID" value="XM_010241702.3"/>
</dbReference>
<accession>A0A0Q3H1M9</accession>
<dbReference type="InterPro" id="IPR017451">
    <property type="entry name" value="F-box-assoc_interact_dom"/>
</dbReference>
<dbReference type="EMBL" id="CM000880">
    <property type="protein sequence ID" value="PNT75367.1"/>
    <property type="molecule type" value="Genomic_DNA"/>
</dbReference>
<dbReference type="KEGG" id="bdi:100842501"/>
<organism evidence="2">
    <name type="scientific">Brachypodium distachyon</name>
    <name type="common">Purple false brome</name>
    <name type="synonym">Trachynia distachya</name>
    <dbReference type="NCBI Taxonomy" id="15368"/>
    <lineage>
        <taxon>Eukaryota</taxon>
        <taxon>Viridiplantae</taxon>
        <taxon>Streptophyta</taxon>
        <taxon>Embryophyta</taxon>
        <taxon>Tracheophyta</taxon>
        <taxon>Spermatophyta</taxon>
        <taxon>Magnoliopsida</taxon>
        <taxon>Liliopsida</taxon>
        <taxon>Poales</taxon>
        <taxon>Poaceae</taxon>
        <taxon>BOP clade</taxon>
        <taxon>Pooideae</taxon>
        <taxon>Stipodae</taxon>
        <taxon>Brachypodieae</taxon>
        <taxon>Brachypodium</taxon>
    </lineage>
</organism>
<dbReference type="EMBL" id="CM000880">
    <property type="protein sequence ID" value="PNT75368.1"/>
    <property type="molecule type" value="Genomic_DNA"/>
</dbReference>
<proteinExistence type="predicted"/>
<name>A0A0Q3H1M9_BRADI</name>
<evidence type="ECO:0000313" key="2">
    <source>
        <dbReference type="EMBL" id="KQK16847.1"/>
    </source>
</evidence>
<dbReference type="GeneID" id="100842501"/>
<dbReference type="PANTHER" id="PTHR47993:SF207">
    <property type="entry name" value="F-BOX DOMAIN-CONTAINING PROTEIN"/>
    <property type="match status" value="1"/>
</dbReference>
<dbReference type="Gramene" id="PNT75370">
    <property type="protein sequence ID" value="PNT75370"/>
    <property type="gene ID" value="BRADI_1g31000v3"/>
</dbReference>
<dbReference type="EMBL" id="CM000880">
    <property type="protein sequence ID" value="PNT75366.1"/>
    <property type="molecule type" value="Genomic_DNA"/>
</dbReference>
<dbReference type="Gramene" id="PNT75369">
    <property type="protein sequence ID" value="PNT75369"/>
    <property type="gene ID" value="BRADI_1g31000v3"/>
</dbReference>
<keyword evidence="4" id="KW-1185">Reference proteome</keyword>
<reference evidence="2 3" key="1">
    <citation type="journal article" date="2010" name="Nature">
        <title>Genome sequencing and analysis of the model grass Brachypodium distachyon.</title>
        <authorList>
            <consortium name="International Brachypodium Initiative"/>
        </authorList>
    </citation>
    <scope>NUCLEOTIDE SEQUENCE [LARGE SCALE GENOMIC DNA]</scope>
    <source>
        <strain evidence="2">Bd21</strain>
        <strain evidence="3">cv. Bd21</strain>
    </source>
</reference>
<dbReference type="EnsemblPlants" id="PNT75366">
    <property type="protein sequence ID" value="PNT75366"/>
    <property type="gene ID" value="BRADI_1g31000v3"/>
</dbReference>
<gene>
    <name evidence="3" type="primary">LOC100842501</name>
    <name evidence="2" type="ORF">BRADI_1g31000v3</name>
</gene>